<dbReference type="EMBL" id="JBHTBJ010000059">
    <property type="protein sequence ID" value="MFC7279733.1"/>
    <property type="molecule type" value="Genomic_DNA"/>
</dbReference>
<evidence type="ECO:0000313" key="3">
    <source>
        <dbReference type="EMBL" id="MFC7279733.1"/>
    </source>
</evidence>
<keyword evidence="1" id="KW-0472">Membrane</keyword>
<keyword evidence="4" id="KW-1185">Reference proteome</keyword>
<accession>A0ABW2I4B0</accession>
<feature type="non-terminal residue" evidence="3">
    <location>
        <position position="205"/>
    </location>
</feature>
<name>A0ABW2I4B0_9ACTN</name>
<dbReference type="InterPro" id="IPR046192">
    <property type="entry name" value="DUF6220"/>
</dbReference>
<proteinExistence type="predicted"/>
<feature type="transmembrane region" description="Helical" evidence="1">
    <location>
        <begin position="69"/>
        <end position="90"/>
    </location>
</feature>
<dbReference type="RefSeq" id="WP_378977339.1">
    <property type="nucleotide sequence ID" value="NZ_JBHTBJ010000059.1"/>
</dbReference>
<keyword evidence="2" id="KW-0732">Signal</keyword>
<sequence length="205" mass="19898">MRKALVIASGLLLAAFALQFVFAAVGGFTKPAGDDGSYALHSINGMAVIPALTLICTALALLSRAPGRVVGLAVLPFGVVLLQVLLAALANGLTDDAGATTPVGLTIGGLHAVNAIVSVHFVVSLMRAARRLAAPAAADGVGTAVDPATAAGRASSAGADGTAVAGAAETGEAGAGAGRAVAGAARAAGKRERAGAPPRWSSWIC</sequence>
<feature type="transmembrane region" description="Helical" evidence="1">
    <location>
        <begin position="102"/>
        <end position="123"/>
    </location>
</feature>
<keyword evidence="1" id="KW-0812">Transmembrane</keyword>
<dbReference type="Pfam" id="PF19728">
    <property type="entry name" value="DUF6220"/>
    <property type="match status" value="1"/>
</dbReference>
<feature type="signal peptide" evidence="2">
    <location>
        <begin position="1"/>
        <end position="23"/>
    </location>
</feature>
<evidence type="ECO:0000256" key="1">
    <source>
        <dbReference type="SAM" id="Phobius"/>
    </source>
</evidence>
<organism evidence="3 4">
    <name type="scientific">Paractinoplanes rhizophilus</name>
    <dbReference type="NCBI Taxonomy" id="1416877"/>
    <lineage>
        <taxon>Bacteria</taxon>
        <taxon>Bacillati</taxon>
        <taxon>Actinomycetota</taxon>
        <taxon>Actinomycetes</taxon>
        <taxon>Micromonosporales</taxon>
        <taxon>Micromonosporaceae</taxon>
        <taxon>Paractinoplanes</taxon>
    </lineage>
</organism>
<protein>
    <submittedName>
        <fullName evidence="3">DUF6220 domain-containing protein</fullName>
    </submittedName>
</protein>
<evidence type="ECO:0000256" key="2">
    <source>
        <dbReference type="SAM" id="SignalP"/>
    </source>
</evidence>
<evidence type="ECO:0000313" key="4">
    <source>
        <dbReference type="Proteomes" id="UP001596548"/>
    </source>
</evidence>
<dbReference type="Proteomes" id="UP001596548">
    <property type="component" value="Unassembled WGS sequence"/>
</dbReference>
<reference evidence="4" key="1">
    <citation type="journal article" date="2019" name="Int. J. Syst. Evol. Microbiol.">
        <title>The Global Catalogue of Microorganisms (GCM) 10K type strain sequencing project: providing services to taxonomists for standard genome sequencing and annotation.</title>
        <authorList>
            <consortium name="The Broad Institute Genomics Platform"/>
            <consortium name="The Broad Institute Genome Sequencing Center for Infectious Disease"/>
            <person name="Wu L."/>
            <person name="Ma J."/>
        </authorList>
    </citation>
    <scope>NUCLEOTIDE SEQUENCE [LARGE SCALE GENOMIC DNA]</scope>
    <source>
        <strain evidence="4">XZYJT-10</strain>
    </source>
</reference>
<gene>
    <name evidence="3" type="ORF">ACFQS1_37730</name>
</gene>
<comment type="caution">
    <text evidence="3">The sequence shown here is derived from an EMBL/GenBank/DDBJ whole genome shotgun (WGS) entry which is preliminary data.</text>
</comment>
<feature type="transmembrane region" description="Helical" evidence="1">
    <location>
        <begin position="39"/>
        <end position="62"/>
    </location>
</feature>
<keyword evidence="1" id="KW-1133">Transmembrane helix</keyword>
<feature type="chain" id="PRO_5045614694" evidence="2">
    <location>
        <begin position="24"/>
        <end position="205"/>
    </location>
</feature>